<gene>
    <name evidence="1" type="ORF">K7X08_011786</name>
</gene>
<dbReference type="OrthoDB" id="591557at2759"/>
<protein>
    <submittedName>
        <fullName evidence="1">Uncharacterized protein</fullName>
    </submittedName>
</protein>
<evidence type="ECO:0000313" key="1">
    <source>
        <dbReference type="EMBL" id="KAJ8562495.1"/>
    </source>
</evidence>
<organism evidence="1 2">
    <name type="scientific">Anisodus acutangulus</name>
    <dbReference type="NCBI Taxonomy" id="402998"/>
    <lineage>
        <taxon>Eukaryota</taxon>
        <taxon>Viridiplantae</taxon>
        <taxon>Streptophyta</taxon>
        <taxon>Embryophyta</taxon>
        <taxon>Tracheophyta</taxon>
        <taxon>Spermatophyta</taxon>
        <taxon>Magnoliopsida</taxon>
        <taxon>eudicotyledons</taxon>
        <taxon>Gunneridae</taxon>
        <taxon>Pentapetalae</taxon>
        <taxon>asterids</taxon>
        <taxon>lamiids</taxon>
        <taxon>Solanales</taxon>
        <taxon>Solanaceae</taxon>
        <taxon>Solanoideae</taxon>
        <taxon>Hyoscyameae</taxon>
        <taxon>Anisodus</taxon>
    </lineage>
</organism>
<evidence type="ECO:0000313" key="2">
    <source>
        <dbReference type="Proteomes" id="UP001152561"/>
    </source>
</evidence>
<sequence>MKEYGVEDSWTKIMSIVRPDNQIGSLMVPLTYSDSGEEILVEQDNKRLLWTSINKDYTKIVDTQFGTLRGFLHFNSYIYLGSLVQLGSSDDTSYLKKQFSQDKGGKRKTLKKRGDDFLSKGFKLKL</sequence>
<dbReference type="Proteomes" id="UP001152561">
    <property type="component" value="Unassembled WGS sequence"/>
</dbReference>
<reference evidence="2" key="1">
    <citation type="journal article" date="2023" name="Proc. Natl. Acad. Sci. U.S.A.">
        <title>Genomic and structural basis for evolution of tropane alkaloid biosynthesis.</title>
        <authorList>
            <person name="Wanga Y.-J."/>
            <person name="Taina T."/>
            <person name="Yua J.-Y."/>
            <person name="Lia J."/>
            <person name="Xua B."/>
            <person name="Chenc J."/>
            <person name="D'Auriad J.C."/>
            <person name="Huanga J.-P."/>
            <person name="Huanga S.-X."/>
        </authorList>
    </citation>
    <scope>NUCLEOTIDE SEQUENCE [LARGE SCALE GENOMIC DNA]</scope>
    <source>
        <strain evidence="2">cv. KIB-2019</strain>
    </source>
</reference>
<dbReference type="AlphaFoldDB" id="A0A9Q1MK82"/>
<dbReference type="EMBL" id="JAJAGQ010000005">
    <property type="protein sequence ID" value="KAJ8562495.1"/>
    <property type="molecule type" value="Genomic_DNA"/>
</dbReference>
<keyword evidence="2" id="KW-1185">Reference proteome</keyword>
<name>A0A9Q1MK82_9SOLA</name>
<accession>A0A9Q1MK82</accession>
<comment type="caution">
    <text evidence="1">The sequence shown here is derived from an EMBL/GenBank/DDBJ whole genome shotgun (WGS) entry which is preliminary data.</text>
</comment>
<proteinExistence type="predicted"/>